<dbReference type="InterPro" id="IPR032805">
    <property type="entry name" value="Wax_synthase_dom"/>
</dbReference>
<evidence type="ECO:0000256" key="5">
    <source>
        <dbReference type="ARBA" id="ARBA00022692"/>
    </source>
</evidence>
<protein>
    <recommendedName>
        <fullName evidence="9">Wax synthase domain-containing protein</fullName>
    </recommendedName>
</protein>
<sequence length="364" mass="39969">MLSVPNSTVPTWLHVVEFILIQAISCLAIAYIPAVSTWSRRVVSTAIFALATHHTVTGDSSGFTDATALMTWVPENKIQKDKKIKNEEESIPSRRKFLLRHGAFFLLFLLGELIVSKRIGNPSPSPALLRKIASGKERIFIDPRTLTRDNIILRFITLLVTLPLACVAIQFLYTTIALVSVGTGISAPADFPPLFGSISESWSVRQTTYHQLVRTPLTPHADYLTHNILHIPPSTLLSRYTRLYFAFTISGLIHHLSNTRVPGMAGEYGTLTLFLVMPLAIMLEDGVQGVVGWVVGDGDGDYGDGGKRTPRSALTRVVGYMWTATFMAWATPVVVFPVVRKGTVGGPAGLFVWVEGWVVGGRQK</sequence>
<keyword evidence="5 8" id="KW-0812">Transmembrane</keyword>
<evidence type="ECO:0000313" key="10">
    <source>
        <dbReference type="EMBL" id="PGH07071.1"/>
    </source>
</evidence>
<accession>A0A2B7XE78</accession>
<comment type="caution">
    <text evidence="10">The sequence shown here is derived from an EMBL/GenBank/DDBJ whole genome shotgun (WGS) entry which is preliminary data.</text>
</comment>
<evidence type="ECO:0000256" key="4">
    <source>
        <dbReference type="ARBA" id="ARBA00022679"/>
    </source>
</evidence>
<comment type="similarity">
    <text evidence="3">Belongs to the wax synthase family.</text>
</comment>
<evidence type="ECO:0000256" key="1">
    <source>
        <dbReference type="ARBA" id="ARBA00004141"/>
    </source>
</evidence>
<reference evidence="10 11" key="1">
    <citation type="submission" date="2017-10" db="EMBL/GenBank/DDBJ databases">
        <title>Comparative genomics in systemic dimorphic fungi from Ajellomycetaceae.</title>
        <authorList>
            <person name="Munoz J.F."/>
            <person name="Mcewen J.G."/>
            <person name="Clay O.K."/>
            <person name="Cuomo C.A."/>
        </authorList>
    </citation>
    <scope>NUCLEOTIDE SEQUENCE [LARGE SCALE GENOMIC DNA]</scope>
    <source>
        <strain evidence="10 11">UAMH5409</strain>
    </source>
</reference>
<feature type="transmembrane region" description="Helical" evidence="8">
    <location>
        <begin position="151"/>
        <end position="173"/>
    </location>
</feature>
<evidence type="ECO:0000256" key="6">
    <source>
        <dbReference type="ARBA" id="ARBA00022989"/>
    </source>
</evidence>
<dbReference type="OrthoDB" id="1077582at2759"/>
<evidence type="ECO:0000259" key="9">
    <source>
        <dbReference type="Pfam" id="PF13813"/>
    </source>
</evidence>
<comment type="pathway">
    <text evidence="2">Secondary metabolite biosynthesis.</text>
</comment>
<keyword evidence="7 8" id="KW-0472">Membrane</keyword>
<name>A0A2B7XE78_9EURO</name>
<dbReference type="EMBL" id="PDNB01000112">
    <property type="protein sequence ID" value="PGH07071.1"/>
    <property type="molecule type" value="Genomic_DNA"/>
</dbReference>
<dbReference type="PANTHER" id="PTHR31595">
    <property type="entry name" value="LONG-CHAIN-ALCOHOL O-FATTY-ACYLTRANSFERASE 3-RELATED"/>
    <property type="match status" value="1"/>
</dbReference>
<evidence type="ECO:0000256" key="8">
    <source>
        <dbReference type="SAM" id="Phobius"/>
    </source>
</evidence>
<keyword evidence="11" id="KW-1185">Reference proteome</keyword>
<organism evidence="10 11">
    <name type="scientific">Helicocarpus griseus UAMH5409</name>
    <dbReference type="NCBI Taxonomy" id="1447875"/>
    <lineage>
        <taxon>Eukaryota</taxon>
        <taxon>Fungi</taxon>
        <taxon>Dikarya</taxon>
        <taxon>Ascomycota</taxon>
        <taxon>Pezizomycotina</taxon>
        <taxon>Eurotiomycetes</taxon>
        <taxon>Eurotiomycetidae</taxon>
        <taxon>Onygenales</taxon>
        <taxon>Ajellomycetaceae</taxon>
        <taxon>Helicocarpus</taxon>
    </lineage>
</organism>
<keyword evidence="4" id="KW-0808">Transferase</keyword>
<dbReference type="Proteomes" id="UP000223968">
    <property type="component" value="Unassembled WGS sequence"/>
</dbReference>
<dbReference type="GO" id="GO:0006629">
    <property type="term" value="P:lipid metabolic process"/>
    <property type="evidence" value="ECO:0007669"/>
    <property type="project" value="InterPro"/>
</dbReference>
<dbReference type="AlphaFoldDB" id="A0A2B7XE78"/>
<evidence type="ECO:0000256" key="2">
    <source>
        <dbReference type="ARBA" id="ARBA00005179"/>
    </source>
</evidence>
<dbReference type="InterPro" id="IPR044851">
    <property type="entry name" value="Wax_synthase"/>
</dbReference>
<evidence type="ECO:0000256" key="7">
    <source>
        <dbReference type="ARBA" id="ARBA00023136"/>
    </source>
</evidence>
<dbReference type="GO" id="GO:0016020">
    <property type="term" value="C:membrane"/>
    <property type="evidence" value="ECO:0007669"/>
    <property type="project" value="UniProtKB-SubCell"/>
</dbReference>
<gene>
    <name evidence="10" type="ORF">AJ79_06349</name>
</gene>
<proteinExistence type="inferred from homology"/>
<keyword evidence="6 8" id="KW-1133">Transmembrane helix</keyword>
<feature type="domain" description="Wax synthase" evidence="9">
    <location>
        <begin position="192"/>
        <end position="274"/>
    </location>
</feature>
<feature type="transmembrane region" description="Helical" evidence="8">
    <location>
        <begin position="317"/>
        <end position="339"/>
    </location>
</feature>
<feature type="transmembrane region" description="Helical" evidence="8">
    <location>
        <begin position="12"/>
        <end position="32"/>
    </location>
</feature>
<comment type="subcellular location">
    <subcellularLocation>
        <location evidence="1">Membrane</location>
        <topology evidence="1">Multi-pass membrane protein</topology>
    </subcellularLocation>
</comment>
<dbReference type="Pfam" id="PF13813">
    <property type="entry name" value="MBOAT_2"/>
    <property type="match status" value="1"/>
</dbReference>
<evidence type="ECO:0000256" key="3">
    <source>
        <dbReference type="ARBA" id="ARBA00007282"/>
    </source>
</evidence>
<evidence type="ECO:0000313" key="11">
    <source>
        <dbReference type="Proteomes" id="UP000223968"/>
    </source>
</evidence>
<dbReference type="GO" id="GO:0008374">
    <property type="term" value="F:O-acyltransferase activity"/>
    <property type="evidence" value="ECO:0007669"/>
    <property type="project" value="InterPro"/>
</dbReference>
<dbReference type="PANTHER" id="PTHR31595:SF57">
    <property type="entry name" value="OS04G0481900 PROTEIN"/>
    <property type="match status" value="1"/>
</dbReference>
<feature type="transmembrane region" description="Helical" evidence="8">
    <location>
        <begin position="97"/>
        <end position="115"/>
    </location>
</feature>